<gene>
    <name evidence="2" type="ORF">PILCRDRAFT_818860</name>
</gene>
<keyword evidence="3" id="KW-1185">Reference proteome</keyword>
<protein>
    <submittedName>
        <fullName evidence="2">Uncharacterized protein</fullName>
    </submittedName>
</protein>
<feature type="region of interest" description="Disordered" evidence="1">
    <location>
        <begin position="325"/>
        <end position="376"/>
    </location>
</feature>
<dbReference type="Proteomes" id="UP000054166">
    <property type="component" value="Unassembled WGS sequence"/>
</dbReference>
<dbReference type="OrthoDB" id="359154at2759"/>
<organism evidence="2 3">
    <name type="scientific">Piloderma croceum (strain F 1598)</name>
    <dbReference type="NCBI Taxonomy" id="765440"/>
    <lineage>
        <taxon>Eukaryota</taxon>
        <taxon>Fungi</taxon>
        <taxon>Dikarya</taxon>
        <taxon>Basidiomycota</taxon>
        <taxon>Agaricomycotina</taxon>
        <taxon>Agaricomycetes</taxon>
        <taxon>Agaricomycetidae</taxon>
        <taxon>Atheliales</taxon>
        <taxon>Atheliaceae</taxon>
        <taxon>Piloderma</taxon>
    </lineage>
</organism>
<sequence length="376" mass="44224">MAVYLSRTQVFKATTESPFTRDFKHLLPIPRHWLIRRSWESQKIKVVRPSDRIKYWNIVPGDKIADRRDPLKTVHDVLSINKLSNRVFLKGPINEDTAKDGKVRQAKSIHYSRCQLCIGEEKIKQGSFMVSRPVFAARLCVKNKRWDSFRRRYTWDRYASAVWPRVPRISETAKRVLNKQAITWPKPERRKPVPADFRMDTPKSVVAKITYKPPPLPTSVSAPIPKPALESAYINYLFNPSPSPFDESQPVEVHVVKELSNPHSRAKKQARWQRYQHYKDDLRKEMISNELKNLKGRNTREATAEAMYKWRQTIEDEKRAKQKARWMTKERVKKIERNRKSKEKKAKRQSERLRDLVLAEAPNQVLPQQGKMPRAA</sequence>
<name>A0A0C3G002_PILCF</name>
<dbReference type="HOGENOM" id="CLU_055001_0_0_1"/>
<reference evidence="3" key="2">
    <citation type="submission" date="2015-01" db="EMBL/GenBank/DDBJ databases">
        <title>Evolutionary Origins and Diversification of the Mycorrhizal Mutualists.</title>
        <authorList>
            <consortium name="DOE Joint Genome Institute"/>
            <consortium name="Mycorrhizal Genomics Consortium"/>
            <person name="Kohler A."/>
            <person name="Kuo A."/>
            <person name="Nagy L.G."/>
            <person name="Floudas D."/>
            <person name="Copeland A."/>
            <person name="Barry K.W."/>
            <person name="Cichocki N."/>
            <person name="Veneault-Fourrey C."/>
            <person name="LaButti K."/>
            <person name="Lindquist E.A."/>
            <person name="Lipzen A."/>
            <person name="Lundell T."/>
            <person name="Morin E."/>
            <person name="Murat C."/>
            <person name="Riley R."/>
            <person name="Ohm R."/>
            <person name="Sun H."/>
            <person name="Tunlid A."/>
            <person name="Henrissat B."/>
            <person name="Grigoriev I.V."/>
            <person name="Hibbett D.S."/>
            <person name="Martin F."/>
        </authorList>
    </citation>
    <scope>NUCLEOTIDE SEQUENCE [LARGE SCALE GENOMIC DNA]</scope>
    <source>
        <strain evidence="3">F 1598</strain>
    </source>
</reference>
<feature type="compositionally biased region" description="Basic residues" evidence="1">
    <location>
        <begin position="336"/>
        <end position="347"/>
    </location>
</feature>
<dbReference type="InParanoid" id="A0A0C3G002"/>
<dbReference type="EMBL" id="KN832989">
    <property type="protein sequence ID" value="KIM83831.1"/>
    <property type="molecule type" value="Genomic_DNA"/>
</dbReference>
<reference evidence="2 3" key="1">
    <citation type="submission" date="2014-04" db="EMBL/GenBank/DDBJ databases">
        <authorList>
            <consortium name="DOE Joint Genome Institute"/>
            <person name="Kuo A."/>
            <person name="Tarkka M."/>
            <person name="Buscot F."/>
            <person name="Kohler A."/>
            <person name="Nagy L.G."/>
            <person name="Floudas D."/>
            <person name="Copeland A."/>
            <person name="Barry K.W."/>
            <person name="Cichocki N."/>
            <person name="Veneault-Fourrey C."/>
            <person name="LaButti K."/>
            <person name="Lindquist E.A."/>
            <person name="Lipzen A."/>
            <person name="Lundell T."/>
            <person name="Morin E."/>
            <person name="Murat C."/>
            <person name="Sun H."/>
            <person name="Tunlid A."/>
            <person name="Henrissat B."/>
            <person name="Grigoriev I.V."/>
            <person name="Hibbett D.S."/>
            <person name="Martin F."/>
            <person name="Nordberg H.P."/>
            <person name="Cantor M.N."/>
            <person name="Hua S.X."/>
        </authorList>
    </citation>
    <scope>NUCLEOTIDE SEQUENCE [LARGE SCALE GENOMIC DNA]</scope>
    <source>
        <strain evidence="2 3">F 1598</strain>
    </source>
</reference>
<dbReference type="AlphaFoldDB" id="A0A0C3G002"/>
<evidence type="ECO:0000256" key="1">
    <source>
        <dbReference type="SAM" id="MobiDB-lite"/>
    </source>
</evidence>
<proteinExistence type="predicted"/>
<evidence type="ECO:0000313" key="3">
    <source>
        <dbReference type="Proteomes" id="UP000054166"/>
    </source>
</evidence>
<evidence type="ECO:0000313" key="2">
    <source>
        <dbReference type="EMBL" id="KIM83831.1"/>
    </source>
</evidence>
<feature type="compositionally biased region" description="Basic and acidic residues" evidence="1">
    <location>
        <begin position="348"/>
        <end position="357"/>
    </location>
</feature>
<accession>A0A0C3G002</accession>
<dbReference type="STRING" id="765440.A0A0C3G002"/>